<organism evidence="2 4">
    <name type="scientific">Flavobacterium tructae</name>
    <dbReference type="NCBI Taxonomy" id="1114873"/>
    <lineage>
        <taxon>Bacteria</taxon>
        <taxon>Pseudomonadati</taxon>
        <taxon>Bacteroidota</taxon>
        <taxon>Flavobacteriia</taxon>
        <taxon>Flavobacteriales</taxon>
        <taxon>Flavobacteriaceae</taxon>
        <taxon>Flavobacterium</taxon>
    </lineage>
</organism>
<reference evidence="4" key="2">
    <citation type="submission" date="2016-09" db="EMBL/GenBank/DDBJ databases">
        <authorList>
            <person name="Chen S."/>
            <person name="Walker E."/>
        </authorList>
    </citation>
    <scope>NUCLEOTIDE SEQUENCE [LARGE SCALE GENOMIC DNA]</scope>
    <source>
        <strain evidence="4">MSU</strain>
    </source>
</reference>
<reference evidence="3 5" key="3">
    <citation type="submission" date="2016-11" db="EMBL/GenBank/DDBJ databases">
        <title>Whole genomes of Flavobacteriaceae.</title>
        <authorList>
            <person name="Stine C."/>
            <person name="Li C."/>
            <person name="Tadesse D."/>
        </authorList>
    </citation>
    <scope>NUCLEOTIDE SEQUENCE [LARGE SCALE GENOMIC DNA]</scope>
    <source>
        <strain evidence="3 5">ATCC BAA-2541</strain>
    </source>
</reference>
<dbReference type="AlphaFoldDB" id="A0A1S1JD02"/>
<evidence type="ECO:0000313" key="5">
    <source>
        <dbReference type="Proteomes" id="UP000198319"/>
    </source>
</evidence>
<keyword evidence="5" id="KW-1185">Reference proteome</keyword>
<evidence type="ECO:0000256" key="1">
    <source>
        <dbReference type="SAM" id="SignalP"/>
    </source>
</evidence>
<dbReference type="PROSITE" id="PS51257">
    <property type="entry name" value="PROKAR_LIPOPROTEIN"/>
    <property type="match status" value="1"/>
</dbReference>
<dbReference type="EMBL" id="MIKE01000001">
    <property type="protein sequence ID" value="OHT47409.1"/>
    <property type="molecule type" value="Genomic_DNA"/>
</dbReference>
<name>A0A1S1JD02_9FLAO</name>
<evidence type="ECO:0000313" key="4">
    <source>
        <dbReference type="Proteomes" id="UP000180252"/>
    </source>
</evidence>
<accession>A0A1S1JD02</accession>
<evidence type="ECO:0000313" key="3">
    <source>
        <dbReference type="EMBL" id="OXB19690.1"/>
    </source>
</evidence>
<dbReference type="OrthoDB" id="1376969at2"/>
<protein>
    <recommendedName>
        <fullName evidence="6">DUF4595 domain-containing protein</fullName>
    </recommendedName>
</protein>
<dbReference type="EMBL" id="MUHG01000017">
    <property type="protein sequence ID" value="OXB19690.1"/>
    <property type="molecule type" value="Genomic_DNA"/>
</dbReference>
<reference evidence="2" key="1">
    <citation type="submission" date="2016-09" db="EMBL/GenBank/DDBJ databases">
        <authorList>
            <person name="Capua I."/>
            <person name="De Benedictis P."/>
            <person name="Joannis T."/>
            <person name="Lombin L.H."/>
            <person name="Cattoli G."/>
        </authorList>
    </citation>
    <scope>NUCLEOTIDE SEQUENCE [LARGE SCALE GENOMIC DNA]</scope>
    <source>
        <strain evidence="2">MSU</strain>
    </source>
</reference>
<dbReference type="Proteomes" id="UP000180252">
    <property type="component" value="Unassembled WGS sequence"/>
</dbReference>
<feature type="signal peptide" evidence="1">
    <location>
        <begin position="1"/>
        <end position="23"/>
    </location>
</feature>
<proteinExistence type="predicted"/>
<evidence type="ECO:0000313" key="2">
    <source>
        <dbReference type="EMBL" id="OHT47409.1"/>
    </source>
</evidence>
<gene>
    <name evidence="3" type="ORF">B0A71_09570</name>
    <name evidence="2" type="ORF">BHE19_20400</name>
</gene>
<dbReference type="Proteomes" id="UP000198319">
    <property type="component" value="Unassembled WGS sequence"/>
</dbReference>
<evidence type="ECO:0008006" key="6">
    <source>
        <dbReference type="Google" id="ProtNLM"/>
    </source>
</evidence>
<dbReference type="RefSeq" id="WP_070905531.1">
    <property type="nucleotide sequence ID" value="NZ_MIKE01000001.1"/>
</dbReference>
<comment type="caution">
    <text evidence="2">The sequence shown here is derived from an EMBL/GenBank/DDBJ whole genome shotgun (WGS) entry which is preliminary data.</text>
</comment>
<sequence>MKKILCLFSALALVVSSCSSDDAADASASVKPSKIAFSYSDPKENYFTEVKYEGDKLVSETDDDGYTIKYSYVGDLIAKTEEFGADKVLKTTTEYSYSAGKLASETVKNVGATQFYKTKYTQNGDGTVSFEEFNINAATGAEAEGGKVGKYTYKDGNLVKYESSYYGKPNSTYTYEYDSKKNPNTNVTGLKLLTGMEESASANNVVKITGTSTGLASVSTFSYLYNNNNFPTEKKHFSDNGTLTETAQFTY</sequence>
<feature type="chain" id="PRO_5010265716" description="DUF4595 domain-containing protein" evidence="1">
    <location>
        <begin position="24"/>
        <end position="251"/>
    </location>
</feature>
<keyword evidence="1" id="KW-0732">Signal</keyword>